<dbReference type="EMBL" id="CAMTCP010000051">
    <property type="protein sequence ID" value="CAI3543969.1"/>
    <property type="molecule type" value="Genomic_DNA"/>
</dbReference>
<comment type="caution">
    <text evidence="2">The sequence shown here is derived from an EMBL/GenBank/DDBJ whole genome shotgun (WGS) entry which is preliminary data.</text>
</comment>
<sequence>MLEIKKDRLKEVESQIRKAYRSNHKPNGYLLNERRQLKSEIQKMEKKHGR</sequence>
<gene>
    <name evidence="2" type="ORF">CNEO2_1460005</name>
</gene>
<reference evidence="2" key="1">
    <citation type="submission" date="2022-10" db="EMBL/GenBank/DDBJ databases">
        <authorList>
            <person name="Aires J."/>
            <person name="Mesa V."/>
        </authorList>
    </citation>
    <scope>NUCLEOTIDE SEQUENCE</scope>
    <source>
        <strain evidence="2">Clostridium neonatale JD116</strain>
    </source>
</reference>
<feature type="coiled-coil region" evidence="1">
    <location>
        <begin position="2"/>
        <end position="47"/>
    </location>
</feature>
<evidence type="ECO:0000313" key="3">
    <source>
        <dbReference type="Proteomes" id="UP001189143"/>
    </source>
</evidence>
<organism evidence="2 3">
    <name type="scientific">Clostridium neonatale</name>
    <dbReference type="NCBI Taxonomy" id="137838"/>
    <lineage>
        <taxon>Bacteria</taxon>
        <taxon>Bacillati</taxon>
        <taxon>Bacillota</taxon>
        <taxon>Clostridia</taxon>
        <taxon>Eubacteriales</taxon>
        <taxon>Clostridiaceae</taxon>
        <taxon>Clostridium</taxon>
    </lineage>
</organism>
<name>A0AAD2DC09_9CLOT</name>
<proteinExistence type="predicted"/>
<evidence type="ECO:0000256" key="1">
    <source>
        <dbReference type="SAM" id="Coils"/>
    </source>
</evidence>
<keyword evidence="1" id="KW-0175">Coiled coil</keyword>
<accession>A0AAD2DC09</accession>
<dbReference type="Proteomes" id="UP001189143">
    <property type="component" value="Unassembled WGS sequence"/>
</dbReference>
<protein>
    <submittedName>
        <fullName evidence="2">Uncharacterized protein</fullName>
    </submittedName>
</protein>
<evidence type="ECO:0000313" key="2">
    <source>
        <dbReference type="EMBL" id="CAI3543969.1"/>
    </source>
</evidence>
<dbReference type="AlphaFoldDB" id="A0AAD2DC09"/>